<comment type="caution">
    <text evidence="2">The sequence shown here is derived from an EMBL/GenBank/DDBJ whole genome shotgun (WGS) entry which is preliminary data.</text>
</comment>
<evidence type="ECO:0000313" key="3">
    <source>
        <dbReference type="Proteomes" id="UP000239469"/>
    </source>
</evidence>
<organism evidence="2 3">
    <name type="scientific">Chromobacterium amazonense</name>
    <dbReference type="NCBI Taxonomy" id="1382803"/>
    <lineage>
        <taxon>Bacteria</taxon>
        <taxon>Pseudomonadati</taxon>
        <taxon>Pseudomonadota</taxon>
        <taxon>Betaproteobacteria</taxon>
        <taxon>Neisseriales</taxon>
        <taxon>Chromobacteriaceae</taxon>
        <taxon>Chromobacterium</taxon>
    </lineage>
</organism>
<keyword evidence="1" id="KW-0812">Transmembrane</keyword>
<dbReference type="AlphaFoldDB" id="A0A2S9WYM7"/>
<feature type="transmembrane region" description="Helical" evidence="1">
    <location>
        <begin position="109"/>
        <end position="131"/>
    </location>
</feature>
<proteinExistence type="predicted"/>
<name>A0A2S9WYM7_9NEIS</name>
<keyword evidence="1" id="KW-0472">Membrane</keyword>
<keyword evidence="1" id="KW-1133">Transmembrane helix</keyword>
<accession>A0A2S9WYM7</accession>
<sequence>MIEHKNSEIRLIGKTDTAIVAEILSGIDQSISRLESIDATLASRVKNAVIESYGEASAFNETRLKNQAIAAASGFAQELNQASKIMEERVTHCTSRLNSVVGNIQRNYLFLYLLLMLYCVAGGLIGGYAALSLFR</sequence>
<dbReference type="EMBL" id="MTBD01000109">
    <property type="protein sequence ID" value="PRP68564.1"/>
    <property type="molecule type" value="Genomic_DNA"/>
</dbReference>
<dbReference type="Proteomes" id="UP000239469">
    <property type="component" value="Unassembled WGS sequence"/>
</dbReference>
<protein>
    <submittedName>
        <fullName evidence="2">Uncharacterized protein</fullName>
    </submittedName>
</protein>
<evidence type="ECO:0000256" key="1">
    <source>
        <dbReference type="SAM" id="Phobius"/>
    </source>
</evidence>
<dbReference type="RefSeq" id="WP_106078228.1">
    <property type="nucleotide sequence ID" value="NZ_MTBD01000109.1"/>
</dbReference>
<evidence type="ECO:0000313" key="2">
    <source>
        <dbReference type="EMBL" id="PRP68564.1"/>
    </source>
</evidence>
<reference evidence="2 3" key="1">
    <citation type="submission" date="2017-01" db="EMBL/GenBank/DDBJ databases">
        <title>New insights into the genetic diversity of Chromobacterium isolated from tropical freshwater lake.</title>
        <authorList>
            <person name="Santos A.B."/>
            <person name="Nascimento A.M."/>
            <person name="Da Silva P.C."/>
        </authorList>
    </citation>
    <scope>NUCLEOTIDE SEQUENCE [LARGE SCALE GENOMIC DNA]</scope>
    <source>
        <strain evidence="2 3">56AF</strain>
    </source>
</reference>
<gene>
    <name evidence="2" type="ORF">BUE93_21630</name>
</gene>